<dbReference type="EMBL" id="MT631410">
    <property type="protein sequence ID" value="QNO50233.1"/>
    <property type="molecule type" value="Genomic_DNA"/>
</dbReference>
<protein>
    <submittedName>
        <fullName evidence="1">Uncharacterized protein</fullName>
    </submittedName>
</protein>
<accession>A0A7G9YQE9</accession>
<dbReference type="AlphaFoldDB" id="A0A7G9YQE9"/>
<proteinExistence type="predicted"/>
<name>A0A7G9YQE9_9EURY</name>
<reference evidence="1" key="1">
    <citation type="submission" date="2020-06" db="EMBL/GenBank/DDBJ databases">
        <title>Unique genomic features of the anaerobic methanotrophic archaea.</title>
        <authorList>
            <person name="Chadwick G.L."/>
            <person name="Skennerton C.T."/>
            <person name="Laso-Perez R."/>
            <person name="Leu A.O."/>
            <person name="Speth D.R."/>
            <person name="Yu H."/>
            <person name="Morgan-Lang C."/>
            <person name="Hatzenpichler R."/>
            <person name="Goudeau D."/>
            <person name="Malmstrom R."/>
            <person name="Brazelton W.J."/>
            <person name="Woyke T."/>
            <person name="Hallam S.J."/>
            <person name="Tyson G.W."/>
            <person name="Wegener G."/>
            <person name="Boetius A."/>
            <person name="Orphan V."/>
        </authorList>
    </citation>
    <scope>NUCLEOTIDE SEQUENCE</scope>
</reference>
<evidence type="ECO:0000313" key="1">
    <source>
        <dbReference type="EMBL" id="QNO50233.1"/>
    </source>
</evidence>
<gene>
    <name evidence="1" type="ORF">PFOEMBKA_00005</name>
</gene>
<sequence length="56" mass="6121">MYVSSPTKNTFLWAKEYVKFSSPDGPFPGLSEPNAPRYAAFRAGSGCGVYGYEAYS</sequence>
<organism evidence="1">
    <name type="scientific">Candidatus Methanogaster sp. ANME-2c ERB4</name>
    <dbReference type="NCBI Taxonomy" id="2759911"/>
    <lineage>
        <taxon>Archaea</taxon>
        <taxon>Methanobacteriati</taxon>
        <taxon>Methanobacteriota</taxon>
        <taxon>Stenosarchaea group</taxon>
        <taxon>Methanomicrobia</taxon>
        <taxon>Methanosarcinales</taxon>
        <taxon>ANME-2 cluster</taxon>
        <taxon>Candidatus Methanogasteraceae</taxon>
        <taxon>Candidatus Methanogaster</taxon>
    </lineage>
</organism>